<dbReference type="Proteomes" id="UP000573327">
    <property type="component" value="Unassembled WGS sequence"/>
</dbReference>
<dbReference type="AlphaFoldDB" id="A0A7W7S5Y4"/>
<sequence length="43" mass="4845">MRSPVGRLGAKLVAFARLFRKPKGGPYSPDADNYRQSSRLPWP</sequence>
<feature type="region of interest" description="Disordered" evidence="1">
    <location>
        <begin position="21"/>
        <end position="43"/>
    </location>
</feature>
<proteinExistence type="predicted"/>
<protein>
    <submittedName>
        <fullName evidence="2">Uncharacterized protein</fullName>
    </submittedName>
</protein>
<evidence type="ECO:0000313" key="5">
    <source>
        <dbReference type="Proteomes" id="UP000573327"/>
    </source>
</evidence>
<dbReference type="RefSeq" id="WP_281403623.1">
    <property type="nucleotide sequence ID" value="NZ_JACHJR010000001.1"/>
</dbReference>
<evidence type="ECO:0000256" key="1">
    <source>
        <dbReference type="SAM" id="MobiDB-lite"/>
    </source>
</evidence>
<name>A0A7W7S5Y4_9ACTN</name>
<organism evidence="2 5">
    <name type="scientific">Kitasatospora gansuensis</name>
    <dbReference type="NCBI Taxonomy" id="258050"/>
    <lineage>
        <taxon>Bacteria</taxon>
        <taxon>Bacillati</taxon>
        <taxon>Actinomycetota</taxon>
        <taxon>Actinomycetes</taxon>
        <taxon>Kitasatosporales</taxon>
        <taxon>Streptomycetaceae</taxon>
        <taxon>Kitasatospora</taxon>
    </lineage>
</organism>
<evidence type="ECO:0000313" key="2">
    <source>
        <dbReference type="EMBL" id="MBB4944469.1"/>
    </source>
</evidence>
<keyword evidence="5" id="KW-1185">Reference proteome</keyword>
<gene>
    <name evidence="2" type="ORF">F4556_000004</name>
    <name evidence="3" type="ORF">F4556_007396</name>
    <name evidence="4" type="ORF">F4556_007531</name>
</gene>
<feature type="compositionally biased region" description="Polar residues" evidence="1">
    <location>
        <begin position="34"/>
        <end position="43"/>
    </location>
</feature>
<evidence type="ECO:0000313" key="4">
    <source>
        <dbReference type="EMBL" id="MBB4951877.1"/>
    </source>
</evidence>
<comment type="caution">
    <text evidence="2">The sequence shown here is derived from an EMBL/GenBank/DDBJ whole genome shotgun (WGS) entry which is preliminary data.</text>
</comment>
<evidence type="ECO:0000313" key="3">
    <source>
        <dbReference type="EMBL" id="MBB4951861.1"/>
    </source>
</evidence>
<dbReference type="EMBL" id="JACHJR010000001">
    <property type="protein sequence ID" value="MBB4951861.1"/>
    <property type="molecule type" value="Genomic_DNA"/>
</dbReference>
<accession>A0A7W7S5Y4</accession>
<reference evidence="2 5" key="1">
    <citation type="submission" date="2020-08" db="EMBL/GenBank/DDBJ databases">
        <title>Sequencing the genomes of 1000 actinobacteria strains.</title>
        <authorList>
            <person name="Klenk H.-P."/>
        </authorList>
    </citation>
    <scope>NUCLEOTIDE SEQUENCE [LARGE SCALE GENOMIC DNA]</scope>
    <source>
        <strain evidence="2 5">DSM 44786</strain>
    </source>
</reference>
<dbReference type="EMBL" id="JACHJR010000001">
    <property type="protein sequence ID" value="MBB4944469.1"/>
    <property type="molecule type" value="Genomic_DNA"/>
</dbReference>
<dbReference type="EMBL" id="JACHJR010000002">
    <property type="protein sequence ID" value="MBB4951877.1"/>
    <property type="molecule type" value="Genomic_DNA"/>
</dbReference>